<dbReference type="Gene3D" id="3.40.630.30">
    <property type="match status" value="1"/>
</dbReference>
<dbReference type="RefSeq" id="WP_209665605.1">
    <property type="nucleotide sequence ID" value="NZ_JAGGMS010000001.1"/>
</dbReference>
<comment type="caution">
    <text evidence="2">The sequence shown here is derived from an EMBL/GenBank/DDBJ whole genome shotgun (WGS) entry which is preliminary data.</text>
</comment>
<dbReference type="Pfam" id="PF00583">
    <property type="entry name" value="Acetyltransf_1"/>
    <property type="match status" value="1"/>
</dbReference>
<reference evidence="2 3" key="1">
    <citation type="submission" date="2021-03" db="EMBL/GenBank/DDBJ databases">
        <title>Sequencing the genomes of 1000 actinobacteria strains.</title>
        <authorList>
            <person name="Klenk H.-P."/>
        </authorList>
    </citation>
    <scope>NUCLEOTIDE SEQUENCE [LARGE SCALE GENOMIC DNA]</scope>
    <source>
        <strain evidence="2 3">DSM 45510</strain>
    </source>
</reference>
<keyword evidence="3" id="KW-1185">Reference proteome</keyword>
<dbReference type="Proteomes" id="UP000741013">
    <property type="component" value="Unassembled WGS sequence"/>
</dbReference>
<dbReference type="InterPro" id="IPR016181">
    <property type="entry name" value="Acyl_CoA_acyltransferase"/>
</dbReference>
<name>A0ABS4PS58_9PSEU</name>
<dbReference type="CDD" id="cd04301">
    <property type="entry name" value="NAT_SF"/>
    <property type="match status" value="1"/>
</dbReference>
<dbReference type="PROSITE" id="PS51186">
    <property type="entry name" value="GNAT"/>
    <property type="match status" value="1"/>
</dbReference>
<dbReference type="InterPro" id="IPR000182">
    <property type="entry name" value="GNAT_dom"/>
</dbReference>
<evidence type="ECO:0000259" key="1">
    <source>
        <dbReference type="PROSITE" id="PS51186"/>
    </source>
</evidence>
<sequence>MTELRAVTAAGERVSAVLHRERHEPGAVELLVSAAEVWRLFPEIGATGTAGMDALLRALRAELDRDPPGEDSACVVTWPSRDAEAIRAFLDHGLAPMTALAVRTAPPEPVAELPGVTIRRARPEDFDAALDLALEIFDYSTLVALPRREETAEVLAPDLRRKLDQGTAPVWVAEVDGVVAGLADCSWVDVTADSGAAELLPLGSWGYLNNVGTARELRGRGIGRALAGTTHEYFRERGATGTYLYYNPPNPLSSVFWHRQGYRPLLTIWEVRPASLLR</sequence>
<dbReference type="SUPFAM" id="SSF55729">
    <property type="entry name" value="Acyl-CoA N-acyltransferases (Nat)"/>
    <property type="match status" value="1"/>
</dbReference>
<gene>
    <name evidence="2" type="ORF">JOM49_003792</name>
</gene>
<feature type="domain" description="N-acetyltransferase" evidence="1">
    <location>
        <begin position="116"/>
        <end position="278"/>
    </location>
</feature>
<protein>
    <submittedName>
        <fullName evidence="2">Ribosomal protein S18 acetylase RimI-like enzyme</fullName>
    </submittedName>
</protein>
<proteinExistence type="predicted"/>
<evidence type="ECO:0000313" key="2">
    <source>
        <dbReference type="EMBL" id="MBP2182266.1"/>
    </source>
</evidence>
<evidence type="ECO:0000313" key="3">
    <source>
        <dbReference type="Proteomes" id="UP000741013"/>
    </source>
</evidence>
<dbReference type="EMBL" id="JAGGMS010000001">
    <property type="protein sequence ID" value="MBP2182266.1"/>
    <property type="molecule type" value="Genomic_DNA"/>
</dbReference>
<organism evidence="2 3">
    <name type="scientific">Amycolatopsis magusensis</name>
    <dbReference type="NCBI Taxonomy" id="882444"/>
    <lineage>
        <taxon>Bacteria</taxon>
        <taxon>Bacillati</taxon>
        <taxon>Actinomycetota</taxon>
        <taxon>Actinomycetes</taxon>
        <taxon>Pseudonocardiales</taxon>
        <taxon>Pseudonocardiaceae</taxon>
        <taxon>Amycolatopsis</taxon>
    </lineage>
</organism>
<accession>A0ABS4PS58</accession>